<dbReference type="KEGG" id="pacr:FXN63_12975"/>
<keyword evidence="7" id="KW-1185">Reference proteome</keyword>
<feature type="domain" description="HTH tetR-type" evidence="5">
    <location>
        <begin position="6"/>
        <end position="66"/>
    </location>
</feature>
<dbReference type="Pfam" id="PF00440">
    <property type="entry name" value="TetR_N"/>
    <property type="match status" value="1"/>
</dbReference>
<dbReference type="PANTHER" id="PTHR47506">
    <property type="entry name" value="TRANSCRIPTIONAL REGULATORY PROTEIN"/>
    <property type="match status" value="1"/>
</dbReference>
<keyword evidence="2 4" id="KW-0238">DNA-binding</keyword>
<gene>
    <name evidence="6" type="ORF">FXN63_12975</name>
</gene>
<dbReference type="InterPro" id="IPR001647">
    <property type="entry name" value="HTH_TetR"/>
</dbReference>
<dbReference type="PANTHER" id="PTHR47506:SF1">
    <property type="entry name" value="HTH-TYPE TRANSCRIPTIONAL REGULATOR YJDC"/>
    <property type="match status" value="1"/>
</dbReference>
<dbReference type="Proteomes" id="UP000325161">
    <property type="component" value="Chromosome"/>
</dbReference>
<feature type="DNA-binding region" description="H-T-H motif" evidence="4">
    <location>
        <begin position="29"/>
        <end position="48"/>
    </location>
</feature>
<dbReference type="Gene3D" id="1.10.357.10">
    <property type="entry name" value="Tetracycline Repressor, domain 2"/>
    <property type="match status" value="1"/>
</dbReference>
<dbReference type="OrthoDB" id="9809772at2"/>
<dbReference type="EMBL" id="CP043046">
    <property type="protein sequence ID" value="QEI09291.1"/>
    <property type="molecule type" value="Genomic_DNA"/>
</dbReference>
<evidence type="ECO:0000259" key="5">
    <source>
        <dbReference type="PROSITE" id="PS50977"/>
    </source>
</evidence>
<dbReference type="InterPro" id="IPR041479">
    <property type="entry name" value="TetR_CgmR_C"/>
</dbReference>
<keyword evidence="1" id="KW-0805">Transcription regulation</keyword>
<proteinExistence type="predicted"/>
<keyword evidence="3" id="KW-0804">Transcription</keyword>
<dbReference type="Pfam" id="PF17937">
    <property type="entry name" value="TetR_C_28"/>
    <property type="match status" value="1"/>
</dbReference>
<dbReference type="InterPro" id="IPR009057">
    <property type="entry name" value="Homeodomain-like_sf"/>
</dbReference>
<accession>A0A5C0B806</accession>
<organism evidence="6 7">
    <name type="scientific">Pigmentiphaga aceris</name>
    <dbReference type="NCBI Taxonomy" id="1940612"/>
    <lineage>
        <taxon>Bacteria</taxon>
        <taxon>Pseudomonadati</taxon>
        <taxon>Pseudomonadota</taxon>
        <taxon>Betaproteobacteria</taxon>
        <taxon>Burkholderiales</taxon>
        <taxon>Alcaligenaceae</taxon>
        <taxon>Pigmentiphaga</taxon>
    </lineage>
</organism>
<name>A0A5C0B806_9BURK</name>
<evidence type="ECO:0000313" key="6">
    <source>
        <dbReference type="EMBL" id="QEI09291.1"/>
    </source>
</evidence>
<dbReference type="AlphaFoldDB" id="A0A5C0B806"/>
<evidence type="ECO:0000256" key="3">
    <source>
        <dbReference type="ARBA" id="ARBA00023163"/>
    </source>
</evidence>
<sequence length="178" mass="19352">MGRRKTIDWDAVLEAAERVSATQGSSAMTIDGVAEAAGISKGGVQSCYANKEALIEAMLDRWALLYDSQIEQVGVRPGNGRDAINAHVTVTANETAASRSKSAALFGALLQSPDPLKWTQAWYAKRVADIDLRTSEGRGLRLAFLATEGVFLLRFCGFIKIDEDEWKDIFEDIKGVLG</sequence>
<evidence type="ECO:0000256" key="2">
    <source>
        <dbReference type="ARBA" id="ARBA00023125"/>
    </source>
</evidence>
<protein>
    <submittedName>
        <fullName evidence="6">TetR/AcrR family transcriptional regulator</fullName>
    </submittedName>
</protein>
<reference evidence="6 7" key="1">
    <citation type="submission" date="2019-08" db="EMBL/GenBank/DDBJ databases">
        <title>Amphibian skin-associated Pigmentiphaga: genome sequence and occurrence across geography and hosts.</title>
        <authorList>
            <person name="Bletz M.C."/>
            <person name="Bunk B."/>
            <person name="Sproeer C."/>
            <person name="Biwer P."/>
            <person name="Reiter S."/>
            <person name="Rabemananjara F.C.E."/>
            <person name="Schulz S."/>
            <person name="Overmann J."/>
            <person name="Vences M."/>
        </authorList>
    </citation>
    <scope>NUCLEOTIDE SEQUENCE [LARGE SCALE GENOMIC DNA]</scope>
    <source>
        <strain evidence="6 7">Mada1488</strain>
    </source>
</reference>
<dbReference type="GO" id="GO:0003677">
    <property type="term" value="F:DNA binding"/>
    <property type="evidence" value="ECO:0007669"/>
    <property type="project" value="UniProtKB-UniRule"/>
</dbReference>
<evidence type="ECO:0000313" key="7">
    <source>
        <dbReference type="Proteomes" id="UP000325161"/>
    </source>
</evidence>
<dbReference type="PROSITE" id="PS50977">
    <property type="entry name" value="HTH_TETR_2"/>
    <property type="match status" value="1"/>
</dbReference>
<evidence type="ECO:0000256" key="4">
    <source>
        <dbReference type="PROSITE-ProRule" id="PRU00335"/>
    </source>
</evidence>
<evidence type="ECO:0000256" key="1">
    <source>
        <dbReference type="ARBA" id="ARBA00023015"/>
    </source>
</evidence>
<dbReference type="SUPFAM" id="SSF46689">
    <property type="entry name" value="Homeodomain-like"/>
    <property type="match status" value="1"/>
</dbReference>
<dbReference type="PRINTS" id="PR00455">
    <property type="entry name" value="HTHTETR"/>
</dbReference>